<name>A0AAN7BDB3_9PEZI</name>
<evidence type="ECO:0000313" key="2">
    <source>
        <dbReference type="EMBL" id="KAK4219624.1"/>
    </source>
</evidence>
<dbReference type="AlphaFoldDB" id="A0AAN7BDB3"/>
<dbReference type="EMBL" id="MU858047">
    <property type="protein sequence ID" value="KAK4219624.1"/>
    <property type="molecule type" value="Genomic_DNA"/>
</dbReference>
<comment type="caution">
    <text evidence="2">The sequence shown here is derived from an EMBL/GenBank/DDBJ whole genome shotgun (WGS) entry which is preliminary data.</text>
</comment>
<protein>
    <recommendedName>
        <fullName evidence="1">2EXR domain-containing protein</fullName>
    </recommendedName>
</protein>
<dbReference type="Proteomes" id="UP001301769">
    <property type="component" value="Unassembled WGS sequence"/>
</dbReference>
<sequence length="155" mass="17334">MLQLPKSETLMDEFISAFAGYGPQEQNNHVWTCSAKIPSILHVNSEARAIALKHYKLGLAPGGTQPRIYVDLKRDVVGLSNELMDSYSGRNLWRLTEDFKKVRHFALASEMALLWARGTVPKVAQLDWAHWIKWQCGKGAAHWNKGGADVSDESG</sequence>
<evidence type="ECO:0000259" key="1">
    <source>
        <dbReference type="Pfam" id="PF20150"/>
    </source>
</evidence>
<reference evidence="2" key="2">
    <citation type="submission" date="2023-05" db="EMBL/GenBank/DDBJ databases">
        <authorList>
            <consortium name="Lawrence Berkeley National Laboratory"/>
            <person name="Steindorff A."/>
            <person name="Hensen N."/>
            <person name="Bonometti L."/>
            <person name="Westerberg I."/>
            <person name="Brannstrom I.O."/>
            <person name="Guillou S."/>
            <person name="Cros-Aarteil S."/>
            <person name="Calhoun S."/>
            <person name="Haridas S."/>
            <person name="Kuo A."/>
            <person name="Mondo S."/>
            <person name="Pangilinan J."/>
            <person name="Riley R."/>
            <person name="Labutti K."/>
            <person name="Andreopoulos B."/>
            <person name="Lipzen A."/>
            <person name="Chen C."/>
            <person name="Yanf M."/>
            <person name="Daum C."/>
            <person name="Ng V."/>
            <person name="Clum A."/>
            <person name="Ohm R."/>
            <person name="Martin F."/>
            <person name="Silar P."/>
            <person name="Natvig D."/>
            <person name="Lalanne C."/>
            <person name="Gautier V."/>
            <person name="Ament-Velasquez S.L."/>
            <person name="Kruys A."/>
            <person name="Hutchinson M.I."/>
            <person name="Powell A.J."/>
            <person name="Barry K."/>
            <person name="Miller A.N."/>
            <person name="Grigoriev I.V."/>
            <person name="Debuchy R."/>
            <person name="Gladieux P."/>
            <person name="Thoren M.H."/>
            <person name="Johannesson H."/>
        </authorList>
    </citation>
    <scope>NUCLEOTIDE SEQUENCE</scope>
    <source>
        <strain evidence="2">PSN293</strain>
    </source>
</reference>
<dbReference type="Pfam" id="PF20150">
    <property type="entry name" value="2EXR"/>
    <property type="match status" value="1"/>
</dbReference>
<dbReference type="InterPro" id="IPR045518">
    <property type="entry name" value="2EXR"/>
</dbReference>
<gene>
    <name evidence="2" type="ORF">QBC37DRAFT_409375</name>
</gene>
<accession>A0AAN7BDB3</accession>
<organism evidence="2 3">
    <name type="scientific">Rhypophila decipiens</name>
    <dbReference type="NCBI Taxonomy" id="261697"/>
    <lineage>
        <taxon>Eukaryota</taxon>
        <taxon>Fungi</taxon>
        <taxon>Dikarya</taxon>
        <taxon>Ascomycota</taxon>
        <taxon>Pezizomycotina</taxon>
        <taxon>Sordariomycetes</taxon>
        <taxon>Sordariomycetidae</taxon>
        <taxon>Sordariales</taxon>
        <taxon>Naviculisporaceae</taxon>
        <taxon>Rhypophila</taxon>
    </lineage>
</organism>
<proteinExistence type="predicted"/>
<reference evidence="2" key="1">
    <citation type="journal article" date="2023" name="Mol. Phylogenet. Evol.">
        <title>Genome-scale phylogeny and comparative genomics of the fungal order Sordariales.</title>
        <authorList>
            <person name="Hensen N."/>
            <person name="Bonometti L."/>
            <person name="Westerberg I."/>
            <person name="Brannstrom I.O."/>
            <person name="Guillou S."/>
            <person name="Cros-Aarteil S."/>
            <person name="Calhoun S."/>
            <person name="Haridas S."/>
            <person name="Kuo A."/>
            <person name="Mondo S."/>
            <person name="Pangilinan J."/>
            <person name="Riley R."/>
            <person name="LaButti K."/>
            <person name="Andreopoulos B."/>
            <person name="Lipzen A."/>
            <person name="Chen C."/>
            <person name="Yan M."/>
            <person name="Daum C."/>
            <person name="Ng V."/>
            <person name="Clum A."/>
            <person name="Steindorff A."/>
            <person name="Ohm R.A."/>
            <person name="Martin F."/>
            <person name="Silar P."/>
            <person name="Natvig D.O."/>
            <person name="Lalanne C."/>
            <person name="Gautier V."/>
            <person name="Ament-Velasquez S.L."/>
            <person name="Kruys A."/>
            <person name="Hutchinson M.I."/>
            <person name="Powell A.J."/>
            <person name="Barry K."/>
            <person name="Miller A.N."/>
            <person name="Grigoriev I.V."/>
            <person name="Debuchy R."/>
            <person name="Gladieux P."/>
            <person name="Hiltunen Thoren M."/>
            <person name="Johannesson H."/>
        </authorList>
    </citation>
    <scope>NUCLEOTIDE SEQUENCE</scope>
    <source>
        <strain evidence="2">PSN293</strain>
    </source>
</reference>
<feature type="domain" description="2EXR" evidence="1">
    <location>
        <begin position="26"/>
        <end position="77"/>
    </location>
</feature>
<evidence type="ECO:0000313" key="3">
    <source>
        <dbReference type="Proteomes" id="UP001301769"/>
    </source>
</evidence>
<keyword evidence="3" id="KW-1185">Reference proteome</keyword>